<evidence type="ECO:0000256" key="2">
    <source>
        <dbReference type="ARBA" id="ARBA00022485"/>
    </source>
</evidence>
<dbReference type="GO" id="GO:0043546">
    <property type="term" value="F:molybdopterin cofactor binding"/>
    <property type="evidence" value="ECO:0007669"/>
    <property type="project" value="InterPro"/>
</dbReference>
<dbReference type="Pfam" id="PF00384">
    <property type="entry name" value="Molybdopterin"/>
    <property type="match status" value="1"/>
</dbReference>
<dbReference type="GO" id="GO:0022904">
    <property type="term" value="P:respiratory electron transport chain"/>
    <property type="evidence" value="ECO:0007669"/>
    <property type="project" value="TreeGrafter"/>
</dbReference>
<dbReference type="PROSITE" id="PS51669">
    <property type="entry name" value="4FE4S_MOW_BIS_MGD"/>
    <property type="match status" value="1"/>
</dbReference>
<dbReference type="GO" id="GO:0046872">
    <property type="term" value="F:metal ion binding"/>
    <property type="evidence" value="ECO:0007669"/>
    <property type="project" value="UniProtKB-KW"/>
</dbReference>
<dbReference type="Proteomes" id="UP000234789">
    <property type="component" value="Unassembled WGS sequence"/>
</dbReference>
<dbReference type="InterPro" id="IPR006657">
    <property type="entry name" value="MoPterin_dinucl-bd_dom"/>
</dbReference>
<dbReference type="AlphaFoldDB" id="A0A2N5NBS2"/>
<dbReference type="GO" id="GO:0016020">
    <property type="term" value="C:membrane"/>
    <property type="evidence" value="ECO:0007669"/>
    <property type="project" value="TreeGrafter"/>
</dbReference>
<dbReference type="InterPro" id="IPR006656">
    <property type="entry name" value="Mopterin_OxRdtase"/>
</dbReference>
<dbReference type="Gene3D" id="3.40.50.740">
    <property type="match status" value="1"/>
</dbReference>
<dbReference type="EC" id="1.7.99.4" evidence="7"/>
<evidence type="ECO:0000313" key="8">
    <source>
        <dbReference type="Proteomes" id="UP000234789"/>
    </source>
</evidence>
<name>A0A2N5NBS2_9BACL</name>
<dbReference type="InterPro" id="IPR009010">
    <property type="entry name" value="Asp_de-COase-like_dom_sf"/>
</dbReference>
<keyword evidence="8" id="KW-1185">Reference proteome</keyword>
<organism evidence="7 8">
    <name type="scientific">Paenibacillus pasadenensis</name>
    <dbReference type="NCBI Taxonomy" id="217090"/>
    <lineage>
        <taxon>Bacteria</taxon>
        <taxon>Bacillati</taxon>
        <taxon>Bacillota</taxon>
        <taxon>Bacilli</taxon>
        <taxon>Bacillales</taxon>
        <taxon>Paenibacillaceae</taxon>
        <taxon>Paenibacillus</taxon>
    </lineage>
</organism>
<comment type="caution">
    <text evidence="7">The sequence shown here is derived from an EMBL/GenBank/DDBJ whole genome shotgun (WGS) entry which is preliminary data.</text>
</comment>
<dbReference type="SUPFAM" id="SSF53706">
    <property type="entry name" value="Formate dehydrogenase/DMSO reductase, domains 1-3"/>
    <property type="match status" value="1"/>
</dbReference>
<proteinExistence type="predicted"/>
<dbReference type="InterPro" id="IPR006963">
    <property type="entry name" value="Mopterin_OxRdtase_4Fe-4S_dom"/>
</dbReference>
<evidence type="ECO:0000256" key="5">
    <source>
        <dbReference type="ARBA" id="ARBA00023014"/>
    </source>
</evidence>
<dbReference type="EMBL" id="NFEZ01000002">
    <property type="protein sequence ID" value="PLT47788.1"/>
    <property type="molecule type" value="Genomic_DNA"/>
</dbReference>
<evidence type="ECO:0000256" key="1">
    <source>
        <dbReference type="ARBA" id="ARBA00001942"/>
    </source>
</evidence>
<keyword evidence="5" id="KW-0411">Iron-sulfur</keyword>
<dbReference type="RefSeq" id="WP_101807727.1">
    <property type="nucleotide sequence ID" value="NZ_NFEZ01000002.1"/>
</dbReference>
<evidence type="ECO:0000256" key="4">
    <source>
        <dbReference type="ARBA" id="ARBA00023004"/>
    </source>
</evidence>
<keyword evidence="3" id="KW-0479">Metal-binding</keyword>
<reference evidence="7 8" key="1">
    <citation type="submission" date="2017-05" db="EMBL/GenBank/DDBJ databases">
        <title>Functional genome analysis of Paenibacillus pasadenensis strain R16: insights on endophytic life style and antifungal activity.</title>
        <authorList>
            <person name="Passera A."/>
            <person name="Marcolungo L."/>
            <person name="Casati P."/>
            <person name="Brasca M."/>
            <person name="Quaglino F."/>
            <person name="Delledonne M."/>
        </authorList>
    </citation>
    <scope>NUCLEOTIDE SEQUENCE [LARGE SCALE GENOMIC DNA]</scope>
    <source>
        <strain evidence="7 8">R16</strain>
    </source>
</reference>
<dbReference type="Pfam" id="PF01568">
    <property type="entry name" value="Molydop_binding"/>
    <property type="match status" value="1"/>
</dbReference>
<comment type="cofactor">
    <cofactor evidence="1">
        <name>Mo-bis(molybdopterin guanine dinucleotide)</name>
        <dbReference type="ChEBI" id="CHEBI:60539"/>
    </cofactor>
</comment>
<keyword evidence="2" id="KW-0004">4Fe-4S</keyword>
<protein>
    <submittedName>
        <fullName evidence="7">Assimilatory nitrate reductase large subunit</fullName>
        <ecNumber evidence="7">1.7.99.4</ecNumber>
    </submittedName>
</protein>
<dbReference type="GO" id="GO:0051539">
    <property type="term" value="F:4 iron, 4 sulfur cluster binding"/>
    <property type="evidence" value="ECO:0007669"/>
    <property type="project" value="UniProtKB-KW"/>
</dbReference>
<dbReference type="PANTHER" id="PTHR43105">
    <property type="entry name" value="RESPIRATORY NITRATE REDUCTASE"/>
    <property type="match status" value="1"/>
</dbReference>
<evidence type="ECO:0000313" key="7">
    <source>
        <dbReference type="EMBL" id="PLT47788.1"/>
    </source>
</evidence>
<sequence>MSMTTIPLAGRELDSQCPYCSVQCKLRLTPEPASGGEPGEPFRYRAQGAPNAASQGRACVKGLNAHQHAFSSERLLQPLIRREGRLEPCGWDEALDAVAELWRSRIAAGDPDSIGFYGGGSLTNESAYWLGKFARIGVGTRHIDYNGRFCMSAAASAGVRAFGLDRGLTFRLSDIPEAKCILLAGTNVAECQPTLMPYFNEAKENGAYLIVVDPRRTKTAEAADLHLQLRPGTDALLAVLLLRLVLDEGLEDRAFIEARTEGFDEARRQAEALDPAEAAARCGVPLEDARSAARAYASAETAILCTARGVEQQTDGHEAVRQLLNLVLATGQIGRPGCGYGAITGQGNGQGGREHGQKADQLPGYRSIEDPADRAHAAAVWGVPPDSIPGKGVSAFDMMRLVHEGRIRALLVMGSNPVVSNPHAGFVEEALGRLDQLVVADLFLTETARMAHVVLPVASYLENEGTLTNLEGRVLLREASMPPPGEAWADWAVLNALAERLDRQERFRCGSAEAIFEELRRASRGGAADYAGISYERLRKEGGVYWPCPSEEEDGQGLLFADGFARPGGRAQFAARTEAGTGAVDETDGGYPLLLTNGRVLAHYLTGAQTRRSPALASRELESFLELHPRTAAALGIEEGEWVSVVSRQGEFAARGRLNAGIREDTVFAPMHWGGRQNVNRATRPELDPVCRMPGFKTTAVRVRPLRGGGA</sequence>
<dbReference type="CDD" id="cd00508">
    <property type="entry name" value="MopB_CT_Fdh-Nap-like"/>
    <property type="match status" value="1"/>
</dbReference>
<evidence type="ECO:0000259" key="6">
    <source>
        <dbReference type="PROSITE" id="PS51669"/>
    </source>
</evidence>
<dbReference type="GO" id="GO:0003954">
    <property type="term" value="F:NADH dehydrogenase activity"/>
    <property type="evidence" value="ECO:0007669"/>
    <property type="project" value="TreeGrafter"/>
</dbReference>
<dbReference type="SUPFAM" id="SSF50692">
    <property type="entry name" value="ADC-like"/>
    <property type="match status" value="1"/>
</dbReference>
<evidence type="ECO:0000256" key="3">
    <source>
        <dbReference type="ARBA" id="ARBA00022723"/>
    </source>
</evidence>
<dbReference type="Gene3D" id="2.20.25.90">
    <property type="entry name" value="ADC-like domains"/>
    <property type="match status" value="1"/>
</dbReference>
<dbReference type="Gene3D" id="3.40.228.10">
    <property type="entry name" value="Dimethylsulfoxide Reductase, domain 2"/>
    <property type="match status" value="1"/>
</dbReference>
<dbReference type="SMART" id="SM00926">
    <property type="entry name" value="Molybdop_Fe4S4"/>
    <property type="match status" value="1"/>
</dbReference>
<dbReference type="PANTHER" id="PTHR43105:SF10">
    <property type="entry name" value="NADH-QUINONE OXIDOREDUCTASE SUBUNIT G"/>
    <property type="match status" value="1"/>
</dbReference>
<feature type="domain" description="4Fe-4S Mo/W bis-MGD-type" evidence="6">
    <location>
        <begin position="10"/>
        <end position="73"/>
    </location>
</feature>
<dbReference type="InterPro" id="IPR050123">
    <property type="entry name" value="Prok_molybdopt-oxidoreductase"/>
</dbReference>
<dbReference type="Gene3D" id="2.40.40.20">
    <property type="match status" value="1"/>
</dbReference>
<gene>
    <name evidence="7" type="ORF">B8V81_0695</name>
</gene>
<accession>A0A2N5NBS2</accession>
<dbReference type="Pfam" id="PF04879">
    <property type="entry name" value="Molybdop_Fe4S4"/>
    <property type="match status" value="1"/>
</dbReference>
<keyword evidence="4" id="KW-0408">Iron</keyword>
<keyword evidence="7" id="KW-0560">Oxidoreductase</keyword>